<dbReference type="EMBL" id="BAAAUV010000003">
    <property type="protein sequence ID" value="GAA3199337.1"/>
    <property type="molecule type" value="Genomic_DNA"/>
</dbReference>
<name>A0ABP6Q1G7_9ACTN</name>
<keyword evidence="1" id="KW-0285">Flavoprotein</keyword>
<dbReference type="InterPro" id="IPR050172">
    <property type="entry name" value="SsuD_RutA_monooxygenase"/>
</dbReference>
<proteinExistence type="predicted"/>
<dbReference type="PANTHER" id="PTHR42847">
    <property type="entry name" value="ALKANESULFONATE MONOOXYGENASE"/>
    <property type="match status" value="1"/>
</dbReference>
<dbReference type="RefSeq" id="WP_344822958.1">
    <property type="nucleotide sequence ID" value="NZ_BAAAUV010000003.1"/>
</dbReference>
<keyword evidence="3" id="KW-0560">Oxidoreductase</keyword>
<evidence type="ECO:0000256" key="3">
    <source>
        <dbReference type="ARBA" id="ARBA00023002"/>
    </source>
</evidence>
<dbReference type="Pfam" id="PF00296">
    <property type="entry name" value="Bac_luciferase"/>
    <property type="match status" value="1"/>
</dbReference>
<dbReference type="Proteomes" id="UP001501237">
    <property type="component" value="Unassembled WGS sequence"/>
</dbReference>
<accession>A0ABP6Q1G7</accession>
<comment type="caution">
    <text evidence="6">The sequence shown here is derived from an EMBL/GenBank/DDBJ whole genome shotgun (WGS) entry which is preliminary data.</text>
</comment>
<evidence type="ECO:0000259" key="5">
    <source>
        <dbReference type="Pfam" id="PF00296"/>
    </source>
</evidence>
<feature type="domain" description="Luciferase-like" evidence="5">
    <location>
        <begin position="35"/>
        <end position="263"/>
    </location>
</feature>
<dbReference type="Gene3D" id="3.20.20.30">
    <property type="entry name" value="Luciferase-like domain"/>
    <property type="match status" value="1"/>
</dbReference>
<dbReference type="InterPro" id="IPR011251">
    <property type="entry name" value="Luciferase-like_dom"/>
</dbReference>
<keyword evidence="7" id="KW-1185">Reference proteome</keyword>
<sequence>MTLTFGMKTTPMHVHHRDILRAWEDADAHPEIADAWLWDHLLPVAGPGTGPVYEGWTLLSALAARTERVGLGLLVTSNRLREPAVLGKIATTVDVLSEGRLIMGLGVGGTRQPPGAGGMPGANPAIAEYAAYGLPLPGPAEGLSRLAETIAILRHMWSGREFDFDGPHTTLRGCVNSPGPVRPGGPPLLLGGWGPRMLRLVAEHADMWNIPGPPHNSLDYIEERMKILDAHCADLSRDPASITRSVQLIVDYADPSATVRQVRDLASAGLTHIVLSLPRPYPERPAAWLVEEIIAHA</sequence>
<keyword evidence="4" id="KW-0503">Monooxygenase</keyword>
<dbReference type="PANTHER" id="PTHR42847:SF8">
    <property type="entry name" value="CONSERVED PROTEIN"/>
    <property type="match status" value="1"/>
</dbReference>
<reference evidence="7" key="1">
    <citation type="journal article" date="2019" name="Int. J. Syst. Evol. Microbiol.">
        <title>The Global Catalogue of Microorganisms (GCM) 10K type strain sequencing project: providing services to taxonomists for standard genome sequencing and annotation.</title>
        <authorList>
            <consortium name="The Broad Institute Genomics Platform"/>
            <consortium name="The Broad Institute Genome Sequencing Center for Infectious Disease"/>
            <person name="Wu L."/>
            <person name="Ma J."/>
        </authorList>
    </citation>
    <scope>NUCLEOTIDE SEQUENCE [LARGE SCALE GENOMIC DNA]</scope>
    <source>
        <strain evidence="7">JCM 9377</strain>
    </source>
</reference>
<keyword evidence="2" id="KW-0288">FMN</keyword>
<gene>
    <name evidence="6" type="ORF">GCM10010468_11490</name>
</gene>
<organism evidence="6 7">
    <name type="scientific">Actinocorallia longicatena</name>
    <dbReference type="NCBI Taxonomy" id="111803"/>
    <lineage>
        <taxon>Bacteria</taxon>
        <taxon>Bacillati</taxon>
        <taxon>Actinomycetota</taxon>
        <taxon>Actinomycetes</taxon>
        <taxon>Streptosporangiales</taxon>
        <taxon>Thermomonosporaceae</taxon>
        <taxon>Actinocorallia</taxon>
    </lineage>
</organism>
<dbReference type="InterPro" id="IPR036661">
    <property type="entry name" value="Luciferase-like_sf"/>
</dbReference>
<evidence type="ECO:0000256" key="4">
    <source>
        <dbReference type="ARBA" id="ARBA00023033"/>
    </source>
</evidence>
<protein>
    <submittedName>
        <fullName evidence="6">LLM class flavin-dependent oxidoreductase</fullName>
    </submittedName>
</protein>
<evidence type="ECO:0000256" key="1">
    <source>
        <dbReference type="ARBA" id="ARBA00022630"/>
    </source>
</evidence>
<evidence type="ECO:0000313" key="6">
    <source>
        <dbReference type="EMBL" id="GAA3199337.1"/>
    </source>
</evidence>
<dbReference type="SUPFAM" id="SSF51679">
    <property type="entry name" value="Bacterial luciferase-like"/>
    <property type="match status" value="1"/>
</dbReference>
<evidence type="ECO:0000256" key="2">
    <source>
        <dbReference type="ARBA" id="ARBA00022643"/>
    </source>
</evidence>
<evidence type="ECO:0000313" key="7">
    <source>
        <dbReference type="Proteomes" id="UP001501237"/>
    </source>
</evidence>